<evidence type="ECO:0000256" key="2">
    <source>
        <dbReference type="ARBA" id="ARBA00004496"/>
    </source>
</evidence>
<name>A0A9P8T6Q0_9ASCO</name>
<keyword evidence="9" id="KW-1185">Reference proteome</keyword>
<evidence type="ECO:0000256" key="5">
    <source>
        <dbReference type="ARBA" id="ARBA00023242"/>
    </source>
</evidence>
<dbReference type="GO" id="GO:0046982">
    <property type="term" value="F:protein heterodimerization activity"/>
    <property type="evidence" value="ECO:0007669"/>
    <property type="project" value="InterPro"/>
</dbReference>
<dbReference type="GO" id="GO:0005634">
    <property type="term" value="C:nucleus"/>
    <property type="evidence" value="ECO:0007669"/>
    <property type="project" value="UniProtKB-SubCell"/>
</dbReference>
<organism evidence="8 9">
    <name type="scientific">Ogataea polymorpha</name>
    <dbReference type="NCBI Taxonomy" id="460523"/>
    <lineage>
        <taxon>Eukaryota</taxon>
        <taxon>Fungi</taxon>
        <taxon>Dikarya</taxon>
        <taxon>Ascomycota</taxon>
        <taxon>Saccharomycotina</taxon>
        <taxon>Pichiomycetes</taxon>
        <taxon>Pichiales</taxon>
        <taxon>Pichiaceae</taxon>
        <taxon>Ogataea</taxon>
    </lineage>
</organism>
<dbReference type="Pfam" id="PF03966">
    <property type="entry name" value="Trm112p"/>
    <property type="match status" value="1"/>
</dbReference>
<reference evidence="8" key="1">
    <citation type="journal article" date="2021" name="Open Biol.">
        <title>Shared evolutionary footprints suggest mitochondrial oxidative damage underlies multiple complex I losses in fungi.</title>
        <authorList>
            <person name="Schikora-Tamarit M.A."/>
            <person name="Marcet-Houben M."/>
            <person name="Nosek J."/>
            <person name="Gabaldon T."/>
        </authorList>
    </citation>
    <scope>NUCLEOTIDE SEQUENCE</scope>
    <source>
        <strain evidence="8">NCAIM Y.01608</strain>
    </source>
</reference>
<reference evidence="8" key="2">
    <citation type="submission" date="2021-01" db="EMBL/GenBank/DDBJ databases">
        <authorList>
            <person name="Schikora-Tamarit M.A."/>
        </authorList>
    </citation>
    <scope>NUCLEOTIDE SEQUENCE</scope>
    <source>
        <strain evidence="8">NCAIM Y.01608</strain>
    </source>
</reference>
<dbReference type="GO" id="GO:0030488">
    <property type="term" value="P:tRNA methylation"/>
    <property type="evidence" value="ECO:0007669"/>
    <property type="project" value="TreeGrafter"/>
</dbReference>
<evidence type="ECO:0000256" key="6">
    <source>
        <dbReference type="ARBA" id="ARBA00069342"/>
    </source>
</evidence>
<evidence type="ECO:0000313" key="8">
    <source>
        <dbReference type="EMBL" id="KAH3667654.1"/>
    </source>
</evidence>
<dbReference type="AlphaFoldDB" id="A0A9P8T6Q0"/>
<comment type="subcellular location">
    <subcellularLocation>
        <location evidence="2">Cytoplasm</location>
    </subcellularLocation>
    <subcellularLocation>
        <location evidence="1">Nucleus</location>
    </subcellularLocation>
</comment>
<accession>A0A9P8T6Q0</accession>
<dbReference type="PANTHER" id="PTHR12773">
    <property type="entry name" value="UPF0315 PROTEIN-RELATED"/>
    <property type="match status" value="1"/>
</dbReference>
<dbReference type="InterPro" id="IPR005651">
    <property type="entry name" value="Trm112-like"/>
</dbReference>
<dbReference type="Proteomes" id="UP000788993">
    <property type="component" value="Unassembled WGS sequence"/>
</dbReference>
<dbReference type="FunFam" id="2.20.25.10:FF:000021">
    <property type="entry name" value="Multifunctional methyltransferase subunit trm112"/>
    <property type="match status" value="1"/>
</dbReference>
<gene>
    <name evidence="8" type="ORF">OGATHE_003177</name>
</gene>
<evidence type="ECO:0000256" key="4">
    <source>
        <dbReference type="ARBA" id="ARBA00022490"/>
    </source>
</evidence>
<keyword evidence="4" id="KW-0963">Cytoplasm</keyword>
<dbReference type="InterPro" id="IPR039127">
    <property type="entry name" value="Trm112"/>
</dbReference>
<comment type="similarity">
    <text evidence="3">Belongs to the TRM112 family.</text>
</comment>
<dbReference type="CDD" id="cd21089">
    <property type="entry name" value="Trm112-like"/>
    <property type="match status" value="1"/>
</dbReference>
<dbReference type="GO" id="GO:0005737">
    <property type="term" value="C:cytoplasm"/>
    <property type="evidence" value="ECO:0007669"/>
    <property type="project" value="UniProtKB-SubCell"/>
</dbReference>
<proteinExistence type="inferred from homology"/>
<comment type="caution">
    <text evidence="8">The sequence shown here is derived from an EMBL/GenBank/DDBJ whole genome shotgun (WGS) entry which is preliminary data.</text>
</comment>
<dbReference type="GO" id="GO:0070476">
    <property type="term" value="P:rRNA (guanine-N7)-methylation"/>
    <property type="evidence" value="ECO:0007669"/>
    <property type="project" value="TreeGrafter"/>
</dbReference>
<sequence length="127" mass="14426">MKFLTTNFVKCAVKSCDASELSFPLKYEECELQLQEHDFNPEFLISMLPRLNWDAVVQVAADLGNTTLPSTKPEGIEDNEQMLKDLHSLLLETQIINGKMTCRHCGHIYYIKDSIANFLLPPHLANS</sequence>
<dbReference type="Gene3D" id="2.20.25.10">
    <property type="match status" value="1"/>
</dbReference>
<evidence type="ECO:0000256" key="7">
    <source>
        <dbReference type="ARBA" id="ARBA00083044"/>
    </source>
</evidence>
<evidence type="ECO:0000313" key="9">
    <source>
        <dbReference type="Proteomes" id="UP000788993"/>
    </source>
</evidence>
<dbReference type="EMBL" id="JAEUBD010001062">
    <property type="protein sequence ID" value="KAH3667654.1"/>
    <property type="molecule type" value="Genomic_DNA"/>
</dbReference>
<keyword evidence="5" id="KW-0539">Nucleus</keyword>
<dbReference type="PANTHER" id="PTHR12773:SF0">
    <property type="entry name" value="MULTIFUNCTIONAL METHYLTRANSFERASE SUBUNIT TRM112-LIKE PROTEIN"/>
    <property type="match status" value="1"/>
</dbReference>
<evidence type="ECO:0000256" key="3">
    <source>
        <dbReference type="ARBA" id="ARBA00007980"/>
    </source>
</evidence>
<evidence type="ECO:0000256" key="1">
    <source>
        <dbReference type="ARBA" id="ARBA00004123"/>
    </source>
</evidence>
<protein>
    <recommendedName>
        <fullName evidence="6">Multifunctional methyltransferase subunit trm112</fullName>
    </recommendedName>
    <alternativeName>
        <fullName evidence="7">eRF1 methyltransferase subunit trm112</fullName>
    </alternativeName>
</protein>